<dbReference type="InterPro" id="IPR016161">
    <property type="entry name" value="Ald_DH/histidinol_DH"/>
</dbReference>
<sequence length="519" mass="56788">MRLLRADIKMLKTDHKKISGGLLRMSSLTMQITKRLETFLQGTKKLYIDGKFVPSTSGSTFVTPNPATGETLMTLYEAQSEDIDSAVKAARKAFDHGEWRTMPAASRSRLMYKLADLMEEHKTELAQLETLDNGKPINETTNGDIPLAIEHMRYYAGWSTKITGQTIPVAGSYFNYTRHEPVGVVGQIIPWNFPLLMAMWKMGAALATGCTIVLKPAEQTPLTALYLAELIDQAGFPDGVINIVPGFGETAGEALTNHDDVDKLAFTGSTEIGKKIMEKAAKKIKRVTLELGGKSPNIILPDANLKKAIPGALNGVMFNQGQVCCAGSRVFIHKDKYDEVVSEMVSYAKSLQQGAGLHQDTQIGPLVSQEQHERVLSYIEKGKAEGAKAVAGGSCPFEEGYFVSPTVFADVDDSMTIAKEEIFGPVLAAIPYDTVDEVIERANRSEYGLAAGLWTENVKNAHYIADRLQAGTVWVNCYNVFDAASPFGGYKQSGLGREMGSYALNNYTEVKSVWINLED</sequence>
<dbReference type="AlphaFoldDB" id="A2RH33"/>
<dbReference type="InterPro" id="IPR012394">
    <property type="entry name" value="Aldehyde_DH_NAD(P)"/>
</dbReference>
<evidence type="ECO:0000256" key="2">
    <source>
        <dbReference type="ARBA" id="ARBA00023002"/>
    </source>
</evidence>
<dbReference type="FunFam" id="3.40.309.10:FF:000001">
    <property type="entry name" value="Mitochondrial aldehyde dehydrogenase 2"/>
    <property type="match status" value="1"/>
</dbReference>
<evidence type="ECO:0000256" key="7">
    <source>
        <dbReference type="RuleBase" id="RU003345"/>
    </source>
</evidence>
<dbReference type="InterPro" id="IPR016162">
    <property type="entry name" value="Ald_DH_N"/>
</dbReference>
<dbReference type="PROSITE" id="PS00687">
    <property type="entry name" value="ALDEHYDE_DEHYDR_GLU"/>
    <property type="match status" value="1"/>
</dbReference>
<keyword evidence="3" id="KW-0520">NAD</keyword>
<evidence type="ECO:0000256" key="4">
    <source>
        <dbReference type="PIRNR" id="PIRNR036492"/>
    </source>
</evidence>
<name>A2RH33_BACAM</name>
<evidence type="ECO:0000256" key="3">
    <source>
        <dbReference type="ARBA" id="ARBA00023027"/>
    </source>
</evidence>
<dbReference type="Gene3D" id="3.40.605.10">
    <property type="entry name" value="Aldehyde Dehydrogenase, Chain A, domain 1"/>
    <property type="match status" value="1"/>
</dbReference>
<reference evidence="9" key="1">
    <citation type="submission" date="2006-07" db="EMBL/GenBank/DDBJ databases">
        <title>Tryptophan dependent production of Indole-3-acetic acid (IAA) affects level of plant growth promotion by Bacillus amyloliquefaciens FZB42.</title>
        <authorList>
            <person name="Idris E.E."/>
            <person name="Iglesias D.J."/>
            <person name="Talon M."/>
            <person name="Borriss R."/>
        </authorList>
    </citation>
    <scope>NUCLEOTIDE SEQUENCE</scope>
    <source>
        <strain evidence="9">FZB42</strain>
    </source>
</reference>
<dbReference type="Gene3D" id="3.40.309.10">
    <property type="entry name" value="Aldehyde Dehydrogenase, Chain A, domain 2"/>
    <property type="match status" value="1"/>
</dbReference>
<proteinExistence type="inferred from homology"/>
<keyword evidence="2 4" id="KW-0560">Oxidoreductase</keyword>
<gene>
    <name evidence="9" type="primary">dhaS</name>
</gene>
<dbReference type="FunFam" id="3.40.605.10:FF:000026">
    <property type="entry name" value="Aldehyde dehydrogenase, putative"/>
    <property type="match status" value="1"/>
</dbReference>
<evidence type="ECO:0000256" key="5">
    <source>
        <dbReference type="PIRSR" id="PIRSR036492-1"/>
    </source>
</evidence>
<evidence type="ECO:0000259" key="8">
    <source>
        <dbReference type="Pfam" id="PF00171"/>
    </source>
</evidence>
<evidence type="ECO:0000256" key="1">
    <source>
        <dbReference type="ARBA" id="ARBA00009986"/>
    </source>
</evidence>
<evidence type="ECO:0000313" key="9">
    <source>
        <dbReference type="EMBL" id="CAL26193.1"/>
    </source>
</evidence>
<dbReference type="EMBL" id="AM295008">
    <property type="protein sequence ID" value="CAL26193.1"/>
    <property type="molecule type" value="Genomic_DNA"/>
</dbReference>
<dbReference type="FunFam" id="3.40.605.10:FF:000011">
    <property type="entry name" value="ALD5p Mitochondrial aldehyde dehydrogenase"/>
    <property type="match status" value="1"/>
</dbReference>
<dbReference type="GO" id="GO:0006081">
    <property type="term" value="P:aldehyde metabolic process"/>
    <property type="evidence" value="ECO:0007669"/>
    <property type="project" value="InterPro"/>
</dbReference>
<dbReference type="GO" id="GO:0019752">
    <property type="term" value="P:carboxylic acid metabolic process"/>
    <property type="evidence" value="ECO:0007669"/>
    <property type="project" value="UniProtKB-ARBA"/>
</dbReference>
<feature type="active site" evidence="5">
    <location>
        <position position="324"/>
    </location>
</feature>
<organism evidence="9">
    <name type="scientific">Bacillus amyloliquefaciens</name>
    <name type="common">Bacillus velezensis</name>
    <dbReference type="NCBI Taxonomy" id="1390"/>
    <lineage>
        <taxon>Bacteria</taxon>
        <taxon>Bacillati</taxon>
        <taxon>Bacillota</taxon>
        <taxon>Bacilli</taxon>
        <taxon>Bacillales</taxon>
        <taxon>Bacillaceae</taxon>
        <taxon>Bacillus</taxon>
        <taxon>Bacillus amyloliquefaciens group</taxon>
    </lineage>
</organism>
<feature type="active site" evidence="5 6">
    <location>
        <position position="290"/>
    </location>
</feature>
<dbReference type="CDD" id="cd07091">
    <property type="entry name" value="ALDH_F1-2_Ald2-like"/>
    <property type="match status" value="1"/>
</dbReference>
<feature type="domain" description="Aldehyde dehydrogenase" evidence="8">
    <location>
        <begin position="52"/>
        <end position="513"/>
    </location>
</feature>
<dbReference type="PANTHER" id="PTHR11699">
    <property type="entry name" value="ALDEHYDE DEHYDROGENASE-RELATED"/>
    <property type="match status" value="1"/>
</dbReference>
<dbReference type="PIRSF" id="PIRSF036492">
    <property type="entry name" value="ALDH"/>
    <property type="match status" value="1"/>
</dbReference>
<comment type="similarity">
    <text evidence="1 4 7">Belongs to the aldehyde dehydrogenase family.</text>
</comment>
<dbReference type="Pfam" id="PF00171">
    <property type="entry name" value="Aldedh"/>
    <property type="match status" value="1"/>
</dbReference>
<accession>A2RH33</accession>
<evidence type="ECO:0000256" key="6">
    <source>
        <dbReference type="PROSITE-ProRule" id="PRU10007"/>
    </source>
</evidence>
<protein>
    <recommendedName>
        <fullName evidence="4">Aldehyde dehydrogenase</fullName>
    </recommendedName>
</protein>
<dbReference type="InterPro" id="IPR016163">
    <property type="entry name" value="Ald_DH_C"/>
</dbReference>
<dbReference type="GO" id="GO:0016620">
    <property type="term" value="F:oxidoreductase activity, acting on the aldehyde or oxo group of donors, NAD or NADP as acceptor"/>
    <property type="evidence" value="ECO:0007669"/>
    <property type="project" value="InterPro"/>
</dbReference>
<dbReference type="SUPFAM" id="SSF53720">
    <property type="entry name" value="ALDH-like"/>
    <property type="match status" value="1"/>
</dbReference>
<dbReference type="InterPro" id="IPR015590">
    <property type="entry name" value="Aldehyde_DH_dom"/>
</dbReference>
<dbReference type="InterPro" id="IPR029510">
    <property type="entry name" value="Ald_DH_CS_GLU"/>
</dbReference>